<dbReference type="PANTHER" id="PTHR30469:SF33">
    <property type="entry name" value="SLR1207 PROTEIN"/>
    <property type="match status" value="1"/>
</dbReference>
<dbReference type="Gene3D" id="2.40.420.20">
    <property type="match status" value="1"/>
</dbReference>
<evidence type="ECO:0008006" key="3">
    <source>
        <dbReference type="Google" id="ProtNLM"/>
    </source>
</evidence>
<sequence>MDAFPDKTLIGEVTKVGVLPDSQNRWMNPDLKVYQTMIAIEGSHDWVKPGMSAKVEILVSRIDDCVYVPVQSVEFDSQKQYCYLANGLKSDRRQVTIGDYNDEFIEIKSGVKEGDRVLLRLPASSESQKGTAEGATPEKSPKTEPAKGPAGPAPGAATVAAKPQKT</sequence>
<feature type="region of interest" description="Disordered" evidence="1">
    <location>
        <begin position="119"/>
        <end position="166"/>
    </location>
</feature>
<comment type="caution">
    <text evidence="2">The sequence shown here is derived from an EMBL/GenBank/DDBJ whole genome shotgun (WGS) entry which is preliminary data.</text>
</comment>
<dbReference type="AlphaFoldDB" id="A0A645HFH8"/>
<accession>A0A645HFH8</accession>
<gene>
    <name evidence="2" type="ORF">SDC9_185306</name>
</gene>
<evidence type="ECO:0000313" key="2">
    <source>
        <dbReference type="EMBL" id="MPN37785.1"/>
    </source>
</evidence>
<name>A0A645HFH8_9ZZZZ</name>
<proteinExistence type="predicted"/>
<dbReference type="GO" id="GO:0015562">
    <property type="term" value="F:efflux transmembrane transporter activity"/>
    <property type="evidence" value="ECO:0007669"/>
    <property type="project" value="TreeGrafter"/>
</dbReference>
<evidence type="ECO:0000256" key="1">
    <source>
        <dbReference type="SAM" id="MobiDB-lite"/>
    </source>
</evidence>
<organism evidence="2">
    <name type="scientific">bioreactor metagenome</name>
    <dbReference type="NCBI Taxonomy" id="1076179"/>
    <lineage>
        <taxon>unclassified sequences</taxon>
        <taxon>metagenomes</taxon>
        <taxon>ecological metagenomes</taxon>
    </lineage>
</organism>
<dbReference type="GO" id="GO:1990281">
    <property type="term" value="C:efflux pump complex"/>
    <property type="evidence" value="ECO:0007669"/>
    <property type="project" value="TreeGrafter"/>
</dbReference>
<feature type="compositionally biased region" description="Low complexity" evidence="1">
    <location>
        <begin position="146"/>
        <end position="166"/>
    </location>
</feature>
<protein>
    <recommendedName>
        <fullName evidence="3">Macrolide export protein MacA</fullName>
    </recommendedName>
</protein>
<dbReference type="Gene3D" id="2.40.30.170">
    <property type="match status" value="1"/>
</dbReference>
<dbReference type="EMBL" id="VSSQ01092643">
    <property type="protein sequence ID" value="MPN37785.1"/>
    <property type="molecule type" value="Genomic_DNA"/>
</dbReference>
<dbReference type="PANTHER" id="PTHR30469">
    <property type="entry name" value="MULTIDRUG RESISTANCE PROTEIN MDTA"/>
    <property type="match status" value="1"/>
</dbReference>
<reference evidence="2" key="1">
    <citation type="submission" date="2019-08" db="EMBL/GenBank/DDBJ databases">
        <authorList>
            <person name="Kucharzyk K."/>
            <person name="Murdoch R.W."/>
            <person name="Higgins S."/>
            <person name="Loffler F."/>
        </authorList>
    </citation>
    <scope>NUCLEOTIDE SEQUENCE</scope>
</reference>